<comment type="caution">
    <text evidence="4">The sequence shown here is derived from an EMBL/GenBank/DDBJ whole genome shotgun (WGS) entry which is preliminary data.</text>
</comment>
<keyword evidence="2" id="KW-0378">Hydrolase</keyword>
<dbReference type="AlphaFoldDB" id="A0ABD1T5G3"/>
<accession>A0ABD1T5G3</accession>
<dbReference type="InterPro" id="IPR003653">
    <property type="entry name" value="Peptidase_C48_C"/>
</dbReference>
<organism evidence="4 5">
    <name type="scientific">Forsythia ovata</name>
    <dbReference type="NCBI Taxonomy" id="205694"/>
    <lineage>
        <taxon>Eukaryota</taxon>
        <taxon>Viridiplantae</taxon>
        <taxon>Streptophyta</taxon>
        <taxon>Embryophyta</taxon>
        <taxon>Tracheophyta</taxon>
        <taxon>Spermatophyta</taxon>
        <taxon>Magnoliopsida</taxon>
        <taxon>eudicotyledons</taxon>
        <taxon>Gunneridae</taxon>
        <taxon>Pentapetalae</taxon>
        <taxon>asterids</taxon>
        <taxon>lamiids</taxon>
        <taxon>Lamiales</taxon>
        <taxon>Oleaceae</taxon>
        <taxon>Forsythieae</taxon>
        <taxon>Forsythia</taxon>
    </lineage>
</organism>
<keyword evidence="1" id="KW-0645">Protease</keyword>
<dbReference type="Pfam" id="PF02902">
    <property type="entry name" value="Peptidase_C48"/>
    <property type="match status" value="1"/>
</dbReference>
<dbReference type="EMBL" id="JBFOLJ010000009">
    <property type="protein sequence ID" value="KAL2507974.1"/>
    <property type="molecule type" value="Genomic_DNA"/>
</dbReference>
<feature type="domain" description="Ubiquitin-like protease family profile" evidence="3">
    <location>
        <begin position="104"/>
        <end position="146"/>
    </location>
</feature>
<sequence length="162" mass="18406">MASSYKKSYATNMKVHATTVNTNSQHPGSSLKGKWMRPCETKTIDEDECPSFPLGIDSQSNIPYIELDDGILRTQDDIMIIDDTIAGKIPESHQTDDRVETSKKRNGDCGIFVIKFAKYIFGRKIKEIPKKFDAKVARHNMAVQLYIFALEKPDLHMPNMPR</sequence>
<keyword evidence="5" id="KW-1185">Reference proteome</keyword>
<protein>
    <recommendedName>
        <fullName evidence="3">Ubiquitin-like protease family profile domain-containing protein</fullName>
    </recommendedName>
</protein>
<proteinExistence type="predicted"/>
<evidence type="ECO:0000313" key="4">
    <source>
        <dbReference type="EMBL" id="KAL2507974.1"/>
    </source>
</evidence>
<reference evidence="5" key="1">
    <citation type="submission" date="2024-07" db="EMBL/GenBank/DDBJ databases">
        <title>Two chromosome-level genome assemblies of Korean endemic species Abeliophyllum distichum and Forsythia ovata (Oleaceae).</title>
        <authorList>
            <person name="Jang H."/>
        </authorList>
    </citation>
    <scope>NUCLEOTIDE SEQUENCE [LARGE SCALE GENOMIC DNA]</scope>
</reference>
<evidence type="ECO:0000259" key="3">
    <source>
        <dbReference type="Pfam" id="PF02902"/>
    </source>
</evidence>
<evidence type="ECO:0000256" key="2">
    <source>
        <dbReference type="ARBA" id="ARBA00022801"/>
    </source>
</evidence>
<gene>
    <name evidence="4" type="ORF">Fot_31621</name>
</gene>
<dbReference type="Proteomes" id="UP001604277">
    <property type="component" value="Unassembled WGS sequence"/>
</dbReference>
<dbReference type="GO" id="GO:0006508">
    <property type="term" value="P:proteolysis"/>
    <property type="evidence" value="ECO:0007669"/>
    <property type="project" value="UniProtKB-KW"/>
</dbReference>
<evidence type="ECO:0000313" key="5">
    <source>
        <dbReference type="Proteomes" id="UP001604277"/>
    </source>
</evidence>
<dbReference type="GO" id="GO:0008233">
    <property type="term" value="F:peptidase activity"/>
    <property type="evidence" value="ECO:0007669"/>
    <property type="project" value="UniProtKB-KW"/>
</dbReference>
<evidence type="ECO:0000256" key="1">
    <source>
        <dbReference type="ARBA" id="ARBA00022670"/>
    </source>
</evidence>
<name>A0ABD1T5G3_9LAMI</name>